<evidence type="ECO:0000256" key="1">
    <source>
        <dbReference type="SAM" id="MobiDB-lite"/>
    </source>
</evidence>
<dbReference type="EMBL" id="KV424262">
    <property type="protein sequence ID" value="KZT50041.1"/>
    <property type="molecule type" value="Genomic_DNA"/>
</dbReference>
<dbReference type="Proteomes" id="UP000076842">
    <property type="component" value="Unassembled WGS sequence"/>
</dbReference>
<dbReference type="AlphaFoldDB" id="A0A165C0C1"/>
<reference evidence="2 3" key="1">
    <citation type="journal article" date="2016" name="Mol. Biol. Evol.">
        <title>Comparative Genomics of Early-Diverging Mushroom-Forming Fungi Provides Insights into the Origins of Lignocellulose Decay Capabilities.</title>
        <authorList>
            <person name="Nagy L.G."/>
            <person name="Riley R."/>
            <person name="Tritt A."/>
            <person name="Adam C."/>
            <person name="Daum C."/>
            <person name="Floudas D."/>
            <person name="Sun H."/>
            <person name="Yadav J.S."/>
            <person name="Pangilinan J."/>
            <person name="Larsson K.H."/>
            <person name="Matsuura K."/>
            <person name="Barry K."/>
            <person name="Labutti K."/>
            <person name="Kuo R."/>
            <person name="Ohm R.A."/>
            <person name="Bhattacharya S.S."/>
            <person name="Shirouzu T."/>
            <person name="Yoshinaga Y."/>
            <person name="Martin F.M."/>
            <person name="Grigoriev I.V."/>
            <person name="Hibbett D.S."/>
        </authorList>
    </citation>
    <scope>NUCLEOTIDE SEQUENCE [LARGE SCALE GENOMIC DNA]</scope>
    <source>
        <strain evidence="2 3">HHB12733</strain>
    </source>
</reference>
<evidence type="ECO:0000313" key="2">
    <source>
        <dbReference type="EMBL" id="KZT50041.1"/>
    </source>
</evidence>
<gene>
    <name evidence="2" type="ORF">CALCODRAFT_513532</name>
</gene>
<accession>A0A165C0C1</accession>
<proteinExistence type="predicted"/>
<feature type="region of interest" description="Disordered" evidence="1">
    <location>
        <begin position="267"/>
        <end position="302"/>
    </location>
</feature>
<name>A0A165C0C1_9BASI</name>
<keyword evidence="3" id="KW-1185">Reference proteome</keyword>
<feature type="compositionally biased region" description="Basic and acidic residues" evidence="1">
    <location>
        <begin position="278"/>
        <end position="287"/>
    </location>
</feature>
<protein>
    <submittedName>
        <fullName evidence="2">Uncharacterized protein</fullName>
    </submittedName>
</protein>
<organism evidence="2 3">
    <name type="scientific">Calocera cornea HHB12733</name>
    <dbReference type="NCBI Taxonomy" id="1353952"/>
    <lineage>
        <taxon>Eukaryota</taxon>
        <taxon>Fungi</taxon>
        <taxon>Dikarya</taxon>
        <taxon>Basidiomycota</taxon>
        <taxon>Agaricomycotina</taxon>
        <taxon>Dacrymycetes</taxon>
        <taxon>Dacrymycetales</taxon>
        <taxon>Dacrymycetaceae</taxon>
        <taxon>Calocera</taxon>
    </lineage>
</organism>
<evidence type="ECO:0000313" key="3">
    <source>
        <dbReference type="Proteomes" id="UP000076842"/>
    </source>
</evidence>
<sequence>MAPAEVVSVDELRQEATLRWCNCIKWGSLQEPEIMTFNASFSDCGRAMDRLISNKQKLAKIKWPVTWLSVDPNGVLALPLVQQLRMWAPVAAQILCGLVPHPLMDERMLLEGGLGRTRSSKAESEAEWVQLRQTEIYPHELDAVVDWLSHDVMPECSKLLPDISSDYLRDLSTGPGLVLGGMAVAVCLMEDKRETFDLLSMYRQRGRLRRRPPPEPMRAWEAMNKAYIPIGAAQECKFIETHRINMDDWHIVVEGFELVANSENSGTRLQGKQMSFAEVRKTSKDDTPQSEYSGHGPEDKDRIENEDADLAEKVDNGADNANNVWLTKGLEEMPSICIVMYCGTENQDLLLACLVPNHRVVTIPRSLCMHCNPTSICDDCCEIGARPELWPIDFRRNIQEGGATSESRSLALPPAAVLTAKAELSYVDRSD</sequence>
<dbReference type="InParanoid" id="A0A165C0C1"/>